<evidence type="ECO:0000313" key="2">
    <source>
        <dbReference type="EMBL" id="PFG18575.1"/>
    </source>
</evidence>
<organism evidence="2 3">
    <name type="scientific">Serinibacter salmoneus</name>
    <dbReference type="NCBI Taxonomy" id="556530"/>
    <lineage>
        <taxon>Bacteria</taxon>
        <taxon>Bacillati</taxon>
        <taxon>Actinomycetota</taxon>
        <taxon>Actinomycetes</taxon>
        <taxon>Micrococcales</taxon>
        <taxon>Beutenbergiaceae</taxon>
        <taxon>Serinibacter</taxon>
    </lineage>
</organism>
<dbReference type="SUPFAM" id="SSF51735">
    <property type="entry name" value="NAD(P)-binding Rossmann-fold domains"/>
    <property type="match status" value="1"/>
</dbReference>
<dbReference type="GO" id="GO:0004029">
    <property type="term" value="F:aldehyde dehydrogenase (NAD+) activity"/>
    <property type="evidence" value="ECO:0007669"/>
    <property type="project" value="TreeGrafter"/>
</dbReference>
<dbReference type="PANTHER" id="PTHR48079:SF6">
    <property type="entry name" value="NAD(P)-BINDING DOMAIN-CONTAINING PROTEIN-RELATED"/>
    <property type="match status" value="1"/>
</dbReference>
<dbReference type="InterPro" id="IPR036291">
    <property type="entry name" value="NAD(P)-bd_dom_sf"/>
</dbReference>
<reference evidence="2 3" key="1">
    <citation type="submission" date="2017-10" db="EMBL/GenBank/DDBJ databases">
        <title>Sequencing the genomes of 1000 actinobacteria strains.</title>
        <authorList>
            <person name="Klenk H.-P."/>
        </authorList>
    </citation>
    <scope>NUCLEOTIDE SEQUENCE [LARGE SCALE GENOMIC DNA]</scope>
    <source>
        <strain evidence="2 3">DSM 21801</strain>
    </source>
</reference>
<comment type="caution">
    <text evidence="2">The sequence shown here is derived from an EMBL/GenBank/DDBJ whole genome shotgun (WGS) entry which is preliminary data.</text>
</comment>
<dbReference type="InterPro" id="IPR051783">
    <property type="entry name" value="NAD(P)-dependent_oxidoreduct"/>
</dbReference>
<gene>
    <name evidence="2" type="ORF">ATL40_0115</name>
</gene>
<protein>
    <submittedName>
        <fullName evidence="2">Nucleoside-diphosphate-sugar epimerase</fullName>
    </submittedName>
</protein>
<dbReference type="Pfam" id="PF01370">
    <property type="entry name" value="Epimerase"/>
    <property type="match status" value="1"/>
</dbReference>
<dbReference type="Gene3D" id="3.40.50.720">
    <property type="entry name" value="NAD(P)-binding Rossmann-like Domain"/>
    <property type="match status" value="1"/>
</dbReference>
<dbReference type="GO" id="GO:0005737">
    <property type="term" value="C:cytoplasm"/>
    <property type="evidence" value="ECO:0007669"/>
    <property type="project" value="TreeGrafter"/>
</dbReference>
<dbReference type="InterPro" id="IPR001509">
    <property type="entry name" value="Epimerase_deHydtase"/>
</dbReference>
<evidence type="ECO:0000313" key="3">
    <source>
        <dbReference type="Proteomes" id="UP000224915"/>
    </source>
</evidence>
<dbReference type="OrthoDB" id="7941246at2"/>
<dbReference type="EMBL" id="PDJD01000001">
    <property type="protein sequence ID" value="PFG18575.1"/>
    <property type="molecule type" value="Genomic_DNA"/>
</dbReference>
<dbReference type="Proteomes" id="UP000224915">
    <property type="component" value="Unassembled WGS sequence"/>
</dbReference>
<dbReference type="PANTHER" id="PTHR48079">
    <property type="entry name" value="PROTEIN YEEZ"/>
    <property type="match status" value="1"/>
</dbReference>
<accession>A0A2A9CX42</accession>
<sequence>MTTTTPRVLVLGGTGWLGGEIARAALAAGAAVTCASRGSAPAPSGARHVRVDRDAPDAFREQAVAEALAGEWDEVVDVSSTPAHVSAAVTALGPRARHWTYVSTVSVYAANAQAGADESADLVEPSDHSDYSHAKVAAERACQEGLGDRLLIARPGLIVGPGDRGDRFGYWPARMARAAGRDGARRVLTPTIAGRAAQAIDVADLAAWITSAGAGGLTGAINAVGPETTYGHVLELAAAAAGANPEYVEVEDAWLLARSVNYWAGPRSLPLWLPEEFSAMMRRSDAAFRAAGGRTRPLAETIERVLADERARGLDRERRSGLTAVEEASLLAQV</sequence>
<dbReference type="RefSeq" id="WP_098467832.1">
    <property type="nucleotide sequence ID" value="NZ_PDJD01000001.1"/>
</dbReference>
<proteinExistence type="predicted"/>
<keyword evidence="3" id="KW-1185">Reference proteome</keyword>
<evidence type="ECO:0000259" key="1">
    <source>
        <dbReference type="Pfam" id="PF01370"/>
    </source>
</evidence>
<feature type="domain" description="NAD-dependent epimerase/dehydratase" evidence="1">
    <location>
        <begin position="8"/>
        <end position="168"/>
    </location>
</feature>
<dbReference type="AlphaFoldDB" id="A0A2A9CX42"/>
<name>A0A2A9CX42_9MICO</name>